<feature type="transmembrane region" description="Helical" evidence="6">
    <location>
        <begin position="571"/>
        <end position="590"/>
    </location>
</feature>
<evidence type="ECO:0000256" key="5">
    <source>
        <dbReference type="ARBA" id="ARBA00023136"/>
    </source>
</evidence>
<evidence type="ECO:0000256" key="2">
    <source>
        <dbReference type="ARBA" id="ARBA00022475"/>
    </source>
</evidence>
<dbReference type="EMBL" id="WJEE01000077">
    <property type="protein sequence ID" value="MRI68573.1"/>
    <property type="molecule type" value="Genomic_DNA"/>
</dbReference>
<keyword evidence="6" id="KW-0813">Transport</keyword>
<proteinExistence type="inferred from homology"/>
<dbReference type="GO" id="GO:0005886">
    <property type="term" value="C:plasma membrane"/>
    <property type="evidence" value="ECO:0007669"/>
    <property type="project" value="UniProtKB-SubCell"/>
</dbReference>
<dbReference type="PANTHER" id="PTHR46795:SF1">
    <property type="entry name" value="ABC TRANSPORTER PERMEASE PROTEIN"/>
    <property type="match status" value="1"/>
</dbReference>
<keyword evidence="4 6" id="KW-1133">Transmembrane helix</keyword>
<feature type="transmembrane region" description="Helical" evidence="6">
    <location>
        <begin position="21"/>
        <end position="42"/>
    </location>
</feature>
<evidence type="ECO:0000313" key="8">
    <source>
        <dbReference type="EMBL" id="MRI68573.1"/>
    </source>
</evidence>
<feature type="transmembrane region" description="Helical" evidence="6">
    <location>
        <begin position="602"/>
        <end position="622"/>
    </location>
</feature>
<evidence type="ECO:0000313" key="9">
    <source>
        <dbReference type="Proteomes" id="UP000435187"/>
    </source>
</evidence>
<gene>
    <name evidence="8" type="ORF">GH885_19900</name>
</gene>
<feature type="transmembrane region" description="Helical" evidence="6">
    <location>
        <begin position="103"/>
        <end position="132"/>
    </location>
</feature>
<accession>A0A6N7R5N6</accession>
<evidence type="ECO:0000256" key="4">
    <source>
        <dbReference type="ARBA" id="ARBA00022989"/>
    </source>
</evidence>
<feature type="transmembrane region" description="Helical" evidence="6">
    <location>
        <begin position="515"/>
        <end position="537"/>
    </location>
</feature>
<dbReference type="InterPro" id="IPR003838">
    <property type="entry name" value="ABC3_permease_C"/>
</dbReference>
<comment type="caution">
    <text evidence="8">The sequence shown here is derived from an EMBL/GenBank/DDBJ whole genome shotgun (WGS) entry which is preliminary data.</text>
</comment>
<feature type="transmembrane region" description="Helical" evidence="6">
    <location>
        <begin position="227"/>
        <end position="253"/>
    </location>
</feature>
<dbReference type="Pfam" id="PF02687">
    <property type="entry name" value="FtsX"/>
    <property type="match status" value="1"/>
</dbReference>
<evidence type="ECO:0000256" key="1">
    <source>
        <dbReference type="ARBA" id="ARBA00004651"/>
    </source>
</evidence>
<dbReference type="AlphaFoldDB" id="A0A6N7R5N6"/>
<dbReference type="PIRSF" id="PIRSF018968">
    <property type="entry name" value="ABC_permease_BceB"/>
    <property type="match status" value="1"/>
</dbReference>
<feature type="transmembrane region" description="Helical" evidence="6">
    <location>
        <begin position="62"/>
        <end position="82"/>
    </location>
</feature>
<comment type="subcellular location">
    <subcellularLocation>
        <location evidence="1 6">Cell membrane</location>
        <topology evidence="1 6">Multi-pass membrane protein</topology>
    </subcellularLocation>
</comment>
<feature type="transmembrane region" description="Helical" evidence="6">
    <location>
        <begin position="152"/>
        <end position="175"/>
    </location>
</feature>
<feature type="transmembrane region" description="Helical" evidence="6">
    <location>
        <begin position="282"/>
        <end position="304"/>
    </location>
</feature>
<feature type="transmembrane region" description="Helical" evidence="6">
    <location>
        <begin position="196"/>
        <end position="215"/>
    </location>
</feature>
<protein>
    <submittedName>
        <fullName evidence="8">FtsX-like permease family protein</fullName>
    </submittedName>
</protein>
<dbReference type="PANTHER" id="PTHR46795">
    <property type="entry name" value="ABC TRANSPORTER PERMEASE-RELATED-RELATED"/>
    <property type="match status" value="1"/>
</dbReference>
<evidence type="ECO:0000256" key="6">
    <source>
        <dbReference type="PIRNR" id="PIRNR018968"/>
    </source>
</evidence>
<keyword evidence="2 6" id="KW-1003">Cell membrane</keyword>
<sequence>MTFRQFAFNNVKRNSRQYLSYFFSCMFSVAVFFIYAVIMFHPEIANYDFQDTVQGGITAAEVIIFSFSFLFVLYSTGAFIKSRKKEYGILMTLGISKSQLNRLLILENTIIGLVSIITGILVGMLFANLFIMGFSSLLGLEDSLGFQISWKALALTFVSYFIMFELNSLIVVWTLRVNSIVHLFQGAKAPKRTPRFSWILATIGIGLVIAAYYLAWTSDMASIGYRMMPILALIIPGTYLLFTQFSVLFIHLLKKNKHLYFNKTNLLTVSDLGYKLKDHARLLFFVTILSAVAFTASGVMYGMFESAETEATANIPQDVSFISKGIDNIEKMDEEIKPFTTALAEENIDYQSLAVDLTQAMVTNNDRETRVNLLSYSDYQSLLALNEEDATRDLTDDKAIVLTFSYEMSFSNPIAGELTLQSENYQETVQADNALSIVNSNFHTGYTVVVSDQLYDQFASVAEPNEHYRYLALTVDDWVANAEYIREHVEQVDSDIVGGSDKASSYLVLRNTLSYALFFGMFISVLFFLAAGSILYFKIYQDLDKDIRQYQALYRIGLTISEMKKIATKQVAYLFFIPFILAVIHAGFAFKALQNMLESSVLLPSVTLISGYLLVYVIYFFFIRGLYIRKIKHVM</sequence>
<reference evidence="8 9" key="1">
    <citation type="submission" date="2019-10" db="EMBL/GenBank/DDBJ databases">
        <title>Gracilibacillus salitolerans sp. nov., a moderate halophile isolated from a saline soil in northwest China.</title>
        <authorList>
            <person name="Gan L."/>
        </authorList>
    </citation>
    <scope>NUCLEOTIDE SEQUENCE [LARGE SCALE GENOMIC DNA]</scope>
    <source>
        <strain evidence="8 9">TP2-8</strain>
    </source>
</reference>
<evidence type="ECO:0000259" key="7">
    <source>
        <dbReference type="Pfam" id="PF02687"/>
    </source>
</evidence>
<comment type="similarity">
    <text evidence="6">Belongs to the ABC-4 integral membrane protein family.</text>
</comment>
<keyword evidence="9" id="KW-1185">Reference proteome</keyword>
<organism evidence="8 9">
    <name type="scientific">Gracilibacillus thailandensis</name>
    <dbReference type="NCBI Taxonomy" id="563735"/>
    <lineage>
        <taxon>Bacteria</taxon>
        <taxon>Bacillati</taxon>
        <taxon>Bacillota</taxon>
        <taxon>Bacilli</taxon>
        <taxon>Bacillales</taxon>
        <taxon>Bacillaceae</taxon>
        <taxon>Gracilibacillus</taxon>
    </lineage>
</organism>
<name>A0A6N7R5N6_9BACI</name>
<dbReference type="InterPro" id="IPR027022">
    <property type="entry name" value="ABC_permease_BceB-typ"/>
</dbReference>
<dbReference type="Proteomes" id="UP000435187">
    <property type="component" value="Unassembled WGS sequence"/>
</dbReference>
<keyword evidence="3 6" id="KW-0812">Transmembrane</keyword>
<dbReference type="GO" id="GO:0055085">
    <property type="term" value="P:transmembrane transport"/>
    <property type="evidence" value="ECO:0007669"/>
    <property type="project" value="UniProtKB-UniRule"/>
</dbReference>
<keyword evidence="5 6" id="KW-0472">Membrane</keyword>
<evidence type="ECO:0000256" key="3">
    <source>
        <dbReference type="ARBA" id="ARBA00022692"/>
    </source>
</evidence>
<dbReference type="InterPro" id="IPR052536">
    <property type="entry name" value="ABC-4_Integral_Memb_Prot"/>
</dbReference>
<dbReference type="RefSeq" id="WP_153837038.1">
    <property type="nucleotide sequence ID" value="NZ_JBHUMW010000073.1"/>
</dbReference>
<feature type="domain" description="ABC3 transporter permease C-terminal" evidence="7">
    <location>
        <begin position="62"/>
        <end position="176"/>
    </location>
</feature>